<dbReference type="GO" id="GO:0005886">
    <property type="term" value="C:plasma membrane"/>
    <property type="evidence" value="ECO:0007669"/>
    <property type="project" value="TreeGrafter"/>
</dbReference>
<evidence type="ECO:0000259" key="8">
    <source>
        <dbReference type="PROSITE" id="PS50850"/>
    </source>
</evidence>
<dbReference type="PROSITE" id="PS50850">
    <property type="entry name" value="MFS"/>
    <property type="match status" value="2"/>
</dbReference>
<dbReference type="InterPro" id="IPR036259">
    <property type="entry name" value="MFS_trans_sf"/>
</dbReference>
<dbReference type="CDD" id="cd17502">
    <property type="entry name" value="MFS_Azr1_MDR_like"/>
    <property type="match status" value="1"/>
</dbReference>
<feature type="transmembrane region" description="Helical" evidence="7">
    <location>
        <begin position="167"/>
        <end position="186"/>
    </location>
</feature>
<organism evidence="9 10">
    <name type="scientific">Purpureocillium lilacinum</name>
    <name type="common">Paecilomyces lilacinus</name>
    <dbReference type="NCBI Taxonomy" id="33203"/>
    <lineage>
        <taxon>Eukaryota</taxon>
        <taxon>Fungi</taxon>
        <taxon>Dikarya</taxon>
        <taxon>Ascomycota</taxon>
        <taxon>Pezizomycotina</taxon>
        <taxon>Sordariomycetes</taxon>
        <taxon>Hypocreomycetidae</taxon>
        <taxon>Hypocreales</taxon>
        <taxon>Ophiocordycipitaceae</taxon>
        <taxon>Purpureocillium</taxon>
    </lineage>
</organism>
<dbReference type="InterPro" id="IPR011701">
    <property type="entry name" value="MFS"/>
</dbReference>
<dbReference type="Pfam" id="PF07690">
    <property type="entry name" value="MFS_1"/>
    <property type="match status" value="2"/>
</dbReference>
<feature type="transmembrane region" description="Helical" evidence="7">
    <location>
        <begin position="638"/>
        <end position="659"/>
    </location>
</feature>
<evidence type="ECO:0000256" key="7">
    <source>
        <dbReference type="SAM" id="Phobius"/>
    </source>
</evidence>
<keyword evidence="4 7" id="KW-1133">Transmembrane helix</keyword>
<feature type="compositionally biased region" description="Basic and acidic residues" evidence="6">
    <location>
        <begin position="15"/>
        <end position="24"/>
    </location>
</feature>
<evidence type="ECO:0000256" key="3">
    <source>
        <dbReference type="ARBA" id="ARBA00022692"/>
    </source>
</evidence>
<dbReference type="GO" id="GO:0022857">
    <property type="term" value="F:transmembrane transporter activity"/>
    <property type="evidence" value="ECO:0007669"/>
    <property type="project" value="InterPro"/>
</dbReference>
<feature type="transmembrane region" description="Helical" evidence="7">
    <location>
        <begin position="135"/>
        <end position="155"/>
    </location>
</feature>
<dbReference type="PANTHER" id="PTHR23501:SF193">
    <property type="entry name" value="MULTIDRUG TRANSPORTER, PUTATIVE (AFU_ORTHOLOGUE AFUA_8G00940)-RELATED"/>
    <property type="match status" value="1"/>
</dbReference>
<comment type="subcellular location">
    <subcellularLocation>
        <location evidence="1">Membrane</location>
        <topology evidence="1">Multi-pass membrane protein</topology>
    </subcellularLocation>
</comment>
<evidence type="ECO:0000256" key="5">
    <source>
        <dbReference type="ARBA" id="ARBA00023136"/>
    </source>
</evidence>
<accession>A0A179GKM2</accession>
<dbReference type="PANTHER" id="PTHR23501">
    <property type="entry name" value="MAJOR FACILITATOR SUPERFAMILY"/>
    <property type="match status" value="1"/>
</dbReference>
<evidence type="ECO:0000256" key="4">
    <source>
        <dbReference type="ARBA" id="ARBA00022989"/>
    </source>
</evidence>
<feature type="transmembrane region" description="Helical" evidence="7">
    <location>
        <begin position="702"/>
        <end position="723"/>
    </location>
</feature>
<proteinExistence type="inferred from homology"/>
<keyword evidence="3 7" id="KW-0812">Transmembrane</keyword>
<evidence type="ECO:0000256" key="2">
    <source>
        <dbReference type="ARBA" id="ARBA00007520"/>
    </source>
</evidence>
<reference evidence="9 10" key="1">
    <citation type="submission" date="2016-01" db="EMBL/GenBank/DDBJ databases">
        <title>Biosynthesis of antibiotic leucinostatins and their inhibition on Phytophthora in bio-control Purpureocillium lilacinum.</title>
        <authorList>
            <person name="Wang G."/>
            <person name="Liu Z."/>
            <person name="Lin R."/>
            <person name="Li E."/>
            <person name="Mao Z."/>
            <person name="Ling J."/>
            <person name="Yin W."/>
            <person name="Xie B."/>
        </authorList>
    </citation>
    <scope>NUCLEOTIDE SEQUENCE [LARGE SCALE GENOMIC DNA]</scope>
    <source>
        <strain evidence="9">PLBJ-1</strain>
    </source>
</reference>
<feature type="transmembrane region" description="Helical" evidence="7">
    <location>
        <begin position="310"/>
        <end position="335"/>
    </location>
</feature>
<feature type="transmembrane region" description="Helical" evidence="7">
    <location>
        <begin position="801"/>
        <end position="826"/>
    </location>
</feature>
<protein>
    <submittedName>
        <fullName evidence="9">MFS transporter</fullName>
    </submittedName>
</protein>
<feature type="transmembrane region" description="Helical" evidence="7">
    <location>
        <begin position="440"/>
        <end position="460"/>
    </location>
</feature>
<feature type="transmembrane region" description="Helical" evidence="7">
    <location>
        <begin position="347"/>
        <end position="368"/>
    </location>
</feature>
<dbReference type="InterPro" id="IPR020846">
    <property type="entry name" value="MFS_dom"/>
</dbReference>
<dbReference type="AlphaFoldDB" id="A0A179GKM2"/>
<evidence type="ECO:0000256" key="6">
    <source>
        <dbReference type="SAM" id="MobiDB-lite"/>
    </source>
</evidence>
<feature type="domain" description="Major facilitator superfamily (MFS) profile" evidence="8">
    <location>
        <begin position="45"/>
        <end position="497"/>
    </location>
</feature>
<feature type="region of interest" description="Disordered" evidence="6">
    <location>
        <begin position="1"/>
        <end position="24"/>
    </location>
</feature>
<dbReference type="SUPFAM" id="SSF103473">
    <property type="entry name" value="MFS general substrate transporter"/>
    <property type="match status" value="3"/>
</dbReference>
<feature type="transmembrane region" description="Helical" evidence="7">
    <location>
        <begin position="407"/>
        <end position="428"/>
    </location>
</feature>
<evidence type="ECO:0000313" key="10">
    <source>
        <dbReference type="Proteomes" id="UP000078240"/>
    </source>
</evidence>
<gene>
    <name evidence="9" type="ORF">VFPBJ_06555</name>
</gene>
<feature type="transmembrane region" description="Helical" evidence="7">
    <location>
        <begin position="42"/>
        <end position="67"/>
    </location>
</feature>
<feature type="domain" description="Major facilitator superfamily (MFS) profile" evidence="8">
    <location>
        <begin position="542"/>
        <end position="984"/>
    </location>
</feature>
<dbReference type="Gene3D" id="1.20.1250.20">
    <property type="entry name" value="MFS general substrate transporter like domains"/>
    <property type="match status" value="4"/>
</dbReference>
<feature type="transmembrane region" description="Helical" evidence="7">
    <location>
        <begin position="908"/>
        <end position="928"/>
    </location>
</feature>
<feature type="transmembrane region" description="Helical" evidence="7">
    <location>
        <begin position="374"/>
        <end position="395"/>
    </location>
</feature>
<comment type="similarity">
    <text evidence="2">Belongs to the major facilitator superfamily. TCR/Tet family.</text>
</comment>
<dbReference type="EMBL" id="LSBH01000005">
    <property type="protein sequence ID" value="OAQ78434.1"/>
    <property type="molecule type" value="Genomic_DNA"/>
</dbReference>
<feature type="transmembrane region" description="Helical" evidence="7">
    <location>
        <begin position="940"/>
        <end position="959"/>
    </location>
</feature>
<sequence>MAAAKPHASTPDSGEPEKGADPVERPMVDASAQPQPLSGPKLLLVMAGVAVVILLAMLDISIISTAIPQITSDFHRLEDVGWYVGAYQLASATVQPLTGKLLSYFSSKWTYLSFFLVFEVGSAICGAATSSTMLIVGRAVAGLGAAGLMNGSLTIVQGACTPESRPMYTSLTLGVGQIGLVLAPLLGGVFTEHVTWRWCFYINLPLGGLAAVLILLTDIPEQTPKKPATLAYVRALIPTFDLVGFVLFAPASIMLLLALQFGSGDYGWKSSQVIGLFCGAVVTGIIFVYWERRMGDDAMIPLPMVRQRVVWSSALNFALLMLAVIVGSNFLPIYLQSVKGLSPTMSGVYMLASILTQIIFIFLAGGLVTKLGYYIGWAIFSSVVTAIGCGLIATWRPDTGLGKIIGYQILLGARGAGMQMGVVAIQATLPRKMAAVGNSFLVFCQNIFGAIFITVANTIFQESLRSDISSSVPGISPEAAIAAGGSSQAVRALAPAGPIRDGLPVSPHVQATPPDGETILAREVDWTVQEETKAKRKLDLIIMPILTLGFFCLQLDRGNMANAITDKFMEDVGINQDQFNVGQQMLSLGIVLFEIPSNMILYRVGPGKWLTLQLFLFGIVSTFQAFQRGYGAFIATRLLLGVTESGFIPGGLWTLSTWYTRDETAKRVMVFYFGNQIGQASAKLLAFGILHMRGVGGQPGWFWLFALMGAFTVLGGFVFGFFLPDSFRNPRSTFLPNVQWFTERELHILQTRVLIDDPMKGRKKKRIGGDAFKRTFMDWRIWVHFLITLCNNGPQRAFDTYAPSIVTSFGFGSLVSNAMAAVGLFLQVPMSFAFSWVSDRFNRRGETVMVGFFCHLLGYIFNRTFTDVPLRGVRYFGVVWTQTFGTFSHPLNIAWLSLACNDSEQRALAMAGVIMNANIAGIYGAQIFRADDKPLYRRGFSVAIAVLSVGLVLAVVRWVDDLRRRRKGKHLVQVETKDAGAVST</sequence>
<evidence type="ECO:0000256" key="1">
    <source>
        <dbReference type="ARBA" id="ARBA00004141"/>
    </source>
</evidence>
<feature type="transmembrane region" description="Helical" evidence="7">
    <location>
        <begin position="236"/>
        <end position="261"/>
    </location>
</feature>
<feature type="transmembrane region" description="Helical" evidence="7">
    <location>
        <begin position="671"/>
        <end position="690"/>
    </location>
</feature>
<feature type="transmembrane region" description="Helical" evidence="7">
    <location>
        <begin position="198"/>
        <end position="216"/>
    </location>
</feature>
<dbReference type="Proteomes" id="UP000078240">
    <property type="component" value="Unassembled WGS sequence"/>
</dbReference>
<keyword evidence="5 7" id="KW-0472">Membrane</keyword>
<feature type="transmembrane region" description="Helical" evidence="7">
    <location>
        <begin position="847"/>
        <end position="865"/>
    </location>
</feature>
<name>A0A179GKM2_PURLI</name>
<feature type="transmembrane region" description="Helical" evidence="7">
    <location>
        <begin position="109"/>
        <end position="128"/>
    </location>
</feature>
<evidence type="ECO:0000313" key="9">
    <source>
        <dbReference type="EMBL" id="OAQ78434.1"/>
    </source>
</evidence>
<comment type="caution">
    <text evidence="9">The sequence shown here is derived from an EMBL/GenBank/DDBJ whole genome shotgun (WGS) entry which is preliminary data.</text>
</comment>
<feature type="transmembrane region" description="Helical" evidence="7">
    <location>
        <begin position="273"/>
        <end position="290"/>
    </location>
</feature>